<sequence>MTRRAITPKVLPSELPVKFAYSYAVRQGNELVISGLVSVDAEGRVKGVNDARQQADQIFANLAAVCEAADVGIDDVIETTTYCTDRSYLAAINDARVQFFTGPVKPTSTLVVVAGLARPEFLVEISARAVVLP</sequence>
<dbReference type="Gene3D" id="3.30.1330.40">
    <property type="entry name" value="RutC-like"/>
    <property type="match status" value="1"/>
</dbReference>
<proteinExistence type="inferred from homology"/>
<dbReference type="PANTHER" id="PTHR11803:SF58">
    <property type="entry name" value="PROTEIN HMF1-RELATED"/>
    <property type="match status" value="1"/>
</dbReference>
<dbReference type="InterPro" id="IPR035959">
    <property type="entry name" value="RutC-like_sf"/>
</dbReference>
<dbReference type="PANTHER" id="PTHR11803">
    <property type="entry name" value="2-IMINOBUTANOATE/2-IMINOPROPANOATE DEAMINASE RIDA"/>
    <property type="match status" value="1"/>
</dbReference>
<reference evidence="2" key="1">
    <citation type="submission" date="2021-01" db="EMBL/GenBank/DDBJ databases">
        <title>Whole genome shotgun sequence of Sinosporangium siamense NBRC 109515.</title>
        <authorList>
            <person name="Komaki H."/>
            <person name="Tamura T."/>
        </authorList>
    </citation>
    <scope>NUCLEOTIDE SEQUENCE</scope>
    <source>
        <strain evidence="2">NBRC 109515</strain>
    </source>
</reference>
<gene>
    <name evidence="2" type="ORF">Ssi02_31460</name>
</gene>
<dbReference type="Pfam" id="PF01042">
    <property type="entry name" value="Ribonuc_L-PSP"/>
    <property type="match status" value="1"/>
</dbReference>
<evidence type="ECO:0000313" key="2">
    <source>
        <dbReference type="EMBL" id="GII92915.1"/>
    </source>
</evidence>
<dbReference type="EMBL" id="BOOW01000019">
    <property type="protein sequence ID" value="GII92915.1"/>
    <property type="molecule type" value="Genomic_DNA"/>
</dbReference>
<dbReference type="GO" id="GO:0005829">
    <property type="term" value="C:cytosol"/>
    <property type="evidence" value="ECO:0007669"/>
    <property type="project" value="TreeGrafter"/>
</dbReference>
<dbReference type="Proteomes" id="UP000606172">
    <property type="component" value="Unassembled WGS sequence"/>
</dbReference>
<dbReference type="RefSeq" id="WP_204026072.1">
    <property type="nucleotide sequence ID" value="NZ_BOOW01000019.1"/>
</dbReference>
<keyword evidence="3" id="KW-1185">Reference proteome</keyword>
<dbReference type="CDD" id="cd00448">
    <property type="entry name" value="YjgF_YER057c_UK114_family"/>
    <property type="match status" value="1"/>
</dbReference>
<dbReference type="SUPFAM" id="SSF55298">
    <property type="entry name" value="YjgF-like"/>
    <property type="match status" value="1"/>
</dbReference>
<evidence type="ECO:0000313" key="3">
    <source>
        <dbReference type="Proteomes" id="UP000606172"/>
    </source>
</evidence>
<comment type="caution">
    <text evidence="2">The sequence shown here is derived from an EMBL/GenBank/DDBJ whole genome shotgun (WGS) entry which is preliminary data.</text>
</comment>
<evidence type="ECO:0000256" key="1">
    <source>
        <dbReference type="ARBA" id="ARBA00010552"/>
    </source>
</evidence>
<accession>A0A919RHI6</accession>
<comment type="similarity">
    <text evidence="1">Belongs to the RutC family.</text>
</comment>
<dbReference type="GO" id="GO:0019239">
    <property type="term" value="F:deaminase activity"/>
    <property type="evidence" value="ECO:0007669"/>
    <property type="project" value="TreeGrafter"/>
</dbReference>
<dbReference type="InterPro" id="IPR006175">
    <property type="entry name" value="YjgF/YER057c/UK114"/>
</dbReference>
<dbReference type="AlphaFoldDB" id="A0A919RHI6"/>
<protein>
    <submittedName>
        <fullName evidence="2">Translation initiation inhibitor</fullName>
    </submittedName>
</protein>
<organism evidence="2 3">
    <name type="scientific">Sinosporangium siamense</name>
    <dbReference type="NCBI Taxonomy" id="1367973"/>
    <lineage>
        <taxon>Bacteria</taxon>
        <taxon>Bacillati</taxon>
        <taxon>Actinomycetota</taxon>
        <taxon>Actinomycetes</taxon>
        <taxon>Streptosporangiales</taxon>
        <taxon>Streptosporangiaceae</taxon>
        <taxon>Sinosporangium</taxon>
    </lineage>
</organism>
<name>A0A919RHI6_9ACTN</name>